<name>A0ABT1JZV5_9ACTN</name>
<organism evidence="1 2">
    <name type="scientific">Nonomuraea roseoviolacea subsp. carminata</name>
    <dbReference type="NCBI Taxonomy" id="160689"/>
    <lineage>
        <taxon>Bacteria</taxon>
        <taxon>Bacillati</taxon>
        <taxon>Actinomycetota</taxon>
        <taxon>Actinomycetes</taxon>
        <taxon>Streptosporangiales</taxon>
        <taxon>Streptosporangiaceae</taxon>
        <taxon>Nonomuraea</taxon>
    </lineage>
</organism>
<accession>A0ABT1JZV5</accession>
<dbReference type="EMBL" id="JAMZEC010000001">
    <property type="protein sequence ID" value="MCP2346899.1"/>
    <property type="molecule type" value="Genomic_DNA"/>
</dbReference>
<gene>
    <name evidence="1" type="ORF">HD595_003021</name>
</gene>
<comment type="caution">
    <text evidence="1">The sequence shown here is derived from an EMBL/GenBank/DDBJ whole genome shotgun (WGS) entry which is preliminary data.</text>
</comment>
<reference evidence="1 2" key="1">
    <citation type="submission" date="2022-06" db="EMBL/GenBank/DDBJ databases">
        <title>Sequencing the genomes of 1000 actinobacteria strains.</title>
        <authorList>
            <person name="Klenk H.-P."/>
        </authorList>
    </citation>
    <scope>NUCLEOTIDE SEQUENCE [LARGE SCALE GENOMIC DNA]</scope>
    <source>
        <strain evidence="1 2">DSM 44170</strain>
    </source>
</reference>
<sequence>MTAWGRGDFWATPWGRCGDAMGTPWGRRGAPGDGATFWMTVWGGG</sequence>
<evidence type="ECO:0000313" key="1">
    <source>
        <dbReference type="EMBL" id="MCP2346899.1"/>
    </source>
</evidence>
<dbReference type="Proteomes" id="UP001320766">
    <property type="component" value="Unassembled WGS sequence"/>
</dbReference>
<proteinExistence type="predicted"/>
<protein>
    <submittedName>
        <fullName evidence="1">Uncharacterized protein</fullName>
    </submittedName>
</protein>
<keyword evidence="2" id="KW-1185">Reference proteome</keyword>
<evidence type="ECO:0000313" key="2">
    <source>
        <dbReference type="Proteomes" id="UP001320766"/>
    </source>
</evidence>